<feature type="domain" description="Helitron helicase-like" evidence="1">
    <location>
        <begin position="355"/>
        <end position="494"/>
    </location>
</feature>
<dbReference type="AlphaFoldDB" id="A0A8J2KP51"/>
<protein>
    <recommendedName>
        <fullName evidence="1">Helitron helicase-like domain-containing protein</fullName>
    </recommendedName>
</protein>
<evidence type="ECO:0000313" key="2">
    <source>
        <dbReference type="EMBL" id="CAG7728966.1"/>
    </source>
</evidence>
<reference evidence="2" key="1">
    <citation type="submission" date="2021-06" db="EMBL/GenBank/DDBJ databases">
        <authorList>
            <person name="Hodson N. C."/>
            <person name="Mongue J. A."/>
            <person name="Jaron S. K."/>
        </authorList>
    </citation>
    <scope>NUCLEOTIDE SEQUENCE</scope>
</reference>
<comment type="caution">
    <text evidence="2">The sequence shown here is derived from an EMBL/GenBank/DDBJ whole genome shotgun (WGS) entry which is preliminary data.</text>
</comment>
<dbReference type="EMBL" id="CAJVCH010171340">
    <property type="protein sequence ID" value="CAG7728966.1"/>
    <property type="molecule type" value="Genomic_DNA"/>
</dbReference>
<evidence type="ECO:0000313" key="3">
    <source>
        <dbReference type="Proteomes" id="UP000708208"/>
    </source>
</evidence>
<accession>A0A8J2KP51</accession>
<proteinExistence type="predicted"/>
<organism evidence="2 3">
    <name type="scientific">Allacma fusca</name>
    <dbReference type="NCBI Taxonomy" id="39272"/>
    <lineage>
        <taxon>Eukaryota</taxon>
        <taxon>Metazoa</taxon>
        <taxon>Ecdysozoa</taxon>
        <taxon>Arthropoda</taxon>
        <taxon>Hexapoda</taxon>
        <taxon>Collembola</taxon>
        <taxon>Symphypleona</taxon>
        <taxon>Sminthuridae</taxon>
        <taxon>Allacma</taxon>
    </lineage>
</organism>
<dbReference type="Pfam" id="PF14214">
    <property type="entry name" value="Helitron_like_N"/>
    <property type="match status" value="1"/>
</dbReference>
<dbReference type="Proteomes" id="UP000708208">
    <property type="component" value="Unassembled WGS sequence"/>
</dbReference>
<sequence length="507" mass="56660">LQCTATCATAIAYAVVQKISSWTATILDEVIIRGEAYFKQQNRLRLPEEVILPMNTDDIVGTVCGVFGSLNVSIHSDQGAVIAGMLNKFKAPNVSVMRLDAAIQLFIDSGKSYGILTSAGYSMALAVEDGNIYYFDSHSRGPKGGVSGNGTSCVIKYSLVTAARNLSTLVHKNIQKRTCPNVNDPRDVERFAFCITPITAEVIGGRSLANNVRSETISEISGARTQQIAENIVQSNTVISPDIGSCLMHSIEICEPEYSEVTASRPKSFLLNRKTSKPVSSQVESKLEELSFVKYFPRGRFGKSWARPIKQTTFEYFQQRIMSASRRFSHVSYLFYALCEIEEEQIKQKINVCCNMSQEGESTEWNYDPKNVHLVLSSIRGTPSYWRTYQGSVLAMIKQLGGCTFFVTTSVDDLNSYEFVNAMNKFKHGFDAPDIDPQSLSYYQKKELLDECPVVAARQFNLRVTEFFNLVQAYGVELFGYPVAAWTMRIEFQGNFIATNKIINDLR</sequence>
<keyword evidence="3" id="KW-1185">Reference proteome</keyword>
<dbReference type="OrthoDB" id="7916681at2759"/>
<evidence type="ECO:0000259" key="1">
    <source>
        <dbReference type="Pfam" id="PF14214"/>
    </source>
</evidence>
<feature type="non-terminal residue" evidence="2">
    <location>
        <position position="1"/>
    </location>
</feature>
<dbReference type="InterPro" id="IPR025476">
    <property type="entry name" value="Helitron_helicase-like"/>
</dbReference>
<gene>
    <name evidence="2" type="ORF">AFUS01_LOCUS17708</name>
</gene>
<name>A0A8J2KP51_9HEXA</name>